<dbReference type="RefSeq" id="WP_105015692.1">
    <property type="nucleotide sequence ID" value="NZ_MSCN01000001.1"/>
</dbReference>
<gene>
    <name evidence="2" type="ORF">BTO18_07870</name>
</gene>
<keyword evidence="1" id="KW-0732">Signal</keyword>
<dbReference type="PROSITE" id="PS51257">
    <property type="entry name" value="PROKAR_LIPOPROTEIN"/>
    <property type="match status" value="1"/>
</dbReference>
<organism evidence="2 3">
    <name type="scientific">Polaribacter porphyrae</name>
    <dbReference type="NCBI Taxonomy" id="1137780"/>
    <lineage>
        <taxon>Bacteria</taxon>
        <taxon>Pseudomonadati</taxon>
        <taxon>Bacteroidota</taxon>
        <taxon>Flavobacteriia</taxon>
        <taxon>Flavobacteriales</taxon>
        <taxon>Flavobacteriaceae</taxon>
    </lineage>
</organism>
<evidence type="ECO:0000256" key="1">
    <source>
        <dbReference type="SAM" id="SignalP"/>
    </source>
</evidence>
<protein>
    <submittedName>
        <fullName evidence="2">Uncharacterized protein</fullName>
    </submittedName>
</protein>
<dbReference type="EMBL" id="MSCN01000001">
    <property type="protein sequence ID" value="PQJ79090.1"/>
    <property type="molecule type" value="Genomic_DNA"/>
</dbReference>
<sequence length="169" mass="19306">MKNKITPLSFLAIIFFLSCSSVFEENEITSFSFFKNSKIQEEVEVIDQKGKYIITKITDGNNLVFEFKKVYETDINILDSGSIESVIFEIEPQINNFSINDSSLKTINAFYKLKCGTCDDKGSIPIILGNITGIKNNSDSWYVDIDVNVEFEFDSLKNIKLSEVFYIKK</sequence>
<dbReference type="AlphaFoldDB" id="A0A2S7WNB9"/>
<feature type="chain" id="PRO_5015555958" evidence="1">
    <location>
        <begin position="24"/>
        <end position="169"/>
    </location>
</feature>
<evidence type="ECO:0000313" key="2">
    <source>
        <dbReference type="EMBL" id="PQJ79090.1"/>
    </source>
</evidence>
<name>A0A2S7WNB9_9FLAO</name>
<comment type="caution">
    <text evidence="2">The sequence shown here is derived from an EMBL/GenBank/DDBJ whole genome shotgun (WGS) entry which is preliminary data.</text>
</comment>
<evidence type="ECO:0000313" key="3">
    <source>
        <dbReference type="Proteomes" id="UP000238882"/>
    </source>
</evidence>
<reference evidence="2 3" key="1">
    <citation type="submission" date="2016-12" db="EMBL/GenBank/DDBJ databases">
        <title>Trade-off between light-utilization and light-protection in marine flavobacteria.</title>
        <authorList>
            <person name="Kumagai Y."/>
            <person name="Yoshizawa S."/>
            <person name="Kogure K."/>
            <person name="Iwasaki W."/>
        </authorList>
    </citation>
    <scope>NUCLEOTIDE SEQUENCE [LARGE SCALE GENOMIC DNA]</scope>
    <source>
        <strain evidence="2 3">NBRC 108759</strain>
    </source>
</reference>
<dbReference type="Proteomes" id="UP000238882">
    <property type="component" value="Unassembled WGS sequence"/>
</dbReference>
<keyword evidence="3" id="KW-1185">Reference proteome</keyword>
<proteinExistence type="predicted"/>
<feature type="signal peptide" evidence="1">
    <location>
        <begin position="1"/>
        <end position="23"/>
    </location>
</feature>
<dbReference type="OrthoDB" id="1432964at2"/>
<accession>A0A2S7WNB9</accession>